<sequence length="78" mass="9070">NSSVCYFRQSPWPRKASTSAALRLHRPLPKYQSIPETRCQVLRWAENSRVKEKRRKADLRNARCDSAALEWDGLLRGS</sequence>
<dbReference type="EMBL" id="CAMGYJ010000002">
    <property type="protein sequence ID" value="CAI0381171.1"/>
    <property type="molecule type" value="Genomic_DNA"/>
</dbReference>
<gene>
    <name evidence="1" type="ORF">LITE_LOCUS3014</name>
</gene>
<dbReference type="Proteomes" id="UP001154282">
    <property type="component" value="Unassembled WGS sequence"/>
</dbReference>
<accession>A0AAV0H7A4</accession>
<name>A0AAV0H7A4_9ROSI</name>
<evidence type="ECO:0000313" key="1">
    <source>
        <dbReference type="EMBL" id="CAI0381171.1"/>
    </source>
</evidence>
<comment type="caution">
    <text evidence="1">The sequence shown here is derived from an EMBL/GenBank/DDBJ whole genome shotgun (WGS) entry which is preliminary data.</text>
</comment>
<keyword evidence="2" id="KW-1185">Reference proteome</keyword>
<organism evidence="1 2">
    <name type="scientific">Linum tenue</name>
    <dbReference type="NCBI Taxonomy" id="586396"/>
    <lineage>
        <taxon>Eukaryota</taxon>
        <taxon>Viridiplantae</taxon>
        <taxon>Streptophyta</taxon>
        <taxon>Embryophyta</taxon>
        <taxon>Tracheophyta</taxon>
        <taxon>Spermatophyta</taxon>
        <taxon>Magnoliopsida</taxon>
        <taxon>eudicotyledons</taxon>
        <taxon>Gunneridae</taxon>
        <taxon>Pentapetalae</taxon>
        <taxon>rosids</taxon>
        <taxon>fabids</taxon>
        <taxon>Malpighiales</taxon>
        <taxon>Linaceae</taxon>
        <taxon>Linum</taxon>
    </lineage>
</organism>
<proteinExistence type="predicted"/>
<dbReference type="AlphaFoldDB" id="A0AAV0H7A4"/>
<reference evidence="1" key="1">
    <citation type="submission" date="2022-08" db="EMBL/GenBank/DDBJ databases">
        <authorList>
            <person name="Gutierrez-Valencia J."/>
        </authorList>
    </citation>
    <scope>NUCLEOTIDE SEQUENCE</scope>
</reference>
<evidence type="ECO:0000313" key="2">
    <source>
        <dbReference type="Proteomes" id="UP001154282"/>
    </source>
</evidence>
<feature type="non-terminal residue" evidence="1">
    <location>
        <position position="1"/>
    </location>
</feature>
<protein>
    <submittedName>
        <fullName evidence="1">Uncharacterized protein</fullName>
    </submittedName>
</protein>